<keyword evidence="3" id="KW-0479">Metal-binding</keyword>
<dbReference type="Proteomes" id="UP001497516">
    <property type="component" value="Chromosome 4"/>
</dbReference>
<keyword evidence="10" id="KW-1185">Reference proteome</keyword>
<evidence type="ECO:0000256" key="6">
    <source>
        <dbReference type="ARBA" id="ARBA00022842"/>
    </source>
</evidence>
<comment type="subcellular location">
    <subcellularLocation>
        <location evidence="1">Membrane</location>
        <topology evidence="1">Multi-pass membrane protein</topology>
    </subcellularLocation>
</comment>
<evidence type="ECO:0000256" key="8">
    <source>
        <dbReference type="SAM" id="SignalP"/>
    </source>
</evidence>
<keyword evidence="6" id="KW-0460">Magnesium</keyword>
<dbReference type="GO" id="GO:0005524">
    <property type="term" value="F:ATP binding"/>
    <property type="evidence" value="ECO:0007669"/>
    <property type="project" value="UniProtKB-KW"/>
</dbReference>
<keyword evidence="7" id="KW-1278">Translocase</keyword>
<gene>
    <name evidence="9" type="ORF">LTRI10_LOCUS22171</name>
</gene>
<dbReference type="AlphaFoldDB" id="A0AAV2E477"/>
<proteinExistence type="inferred from homology"/>
<sequence>MTLSMLLFPLMKSMVGEAINDAAATVGIVLAQHASATAIAVADVLYCQVSPNKFPGQTECGAGFDFHNSGFHSIFLFNRSGNQHIRCRWLPIVTELSGLRWFFNTEVGALLKCQNSVRALNDPKWSWKEDMQLAQLPLDDECCQVRRHRQ</sequence>
<evidence type="ECO:0000256" key="3">
    <source>
        <dbReference type="ARBA" id="ARBA00022723"/>
    </source>
</evidence>
<comment type="similarity">
    <text evidence="2">Belongs to the cation transport ATPase (P-type) (TC 3.A.3) family. Type IB subfamily.</text>
</comment>
<evidence type="ECO:0000256" key="2">
    <source>
        <dbReference type="ARBA" id="ARBA00006024"/>
    </source>
</evidence>
<evidence type="ECO:0000313" key="10">
    <source>
        <dbReference type="Proteomes" id="UP001497516"/>
    </source>
</evidence>
<evidence type="ECO:0000256" key="7">
    <source>
        <dbReference type="ARBA" id="ARBA00022967"/>
    </source>
</evidence>
<evidence type="ECO:0000256" key="4">
    <source>
        <dbReference type="ARBA" id="ARBA00022741"/>
    </source>
</evidence>
<dbReference type="GO" id="GO:0046872">
    <property type="term" value="F:metal ion binding"/>
    <property type="evidence" value="ECO:0007669"/>
    <property type="project" value="UniProtKB-KW"/>
</dbReference>
<dbReference type="InterPro" id="IPR051949">
    <property type="entry name" value="Cation_Transport_ATPase"/>
</dbReference>
<dbReference type="PANTHER" id="PTHR43079:SF1">
    <property type="entry name" value="CADMIUM_ZINC-TRANSPORTING ATPASE HMA1, CHLOROPLASTIC-RELATED"/>
    <property type="match status" value="1"/>
</dbReference>
<dbReference type="EMBL" id="OZ034817">
    <property type="protein sequence ID" value="CAL1380746.1"/>
    <property type="molecule type" value="Genomic_DNA"/>
</dbReference>
<evidence type="ECO:0000256" key="1">
    <source>
        <dbReference type="ARBA" id="ARBA00004141"/>
    </source>
</evidence>
<feature type="chain" id="PRO_5043629049" evidence="8">
    <location>
        <begin position="19"/>
        <end position="150"/>
    </location>
</feature>
<accession>A0AAV2E477</accession>
<keyword evidence="5" id="KW-0067">ATP-binding</keyword>
<reference evidence="9 10" key="1">
    <citation type="submission" date="2024-04" db="EMBL/GenBank/DDBJ databases">
        <authorList>
            <person name="Fracassetti M."/>
        </authorList>
    </citation>
    <scope>NUCLEOTIDE SEQUENCE [LARGE SCALE GENOMIC DNA]</scope>
</reference>
<feature type="signal peptide" evidence="8">
    <location>
        <begin position="1"/>
        <end position="18"/>
    </location>
</feature>
<name>A0AAV2E477_9ROSI</name>
<dbReference type="PANTHER" id="PTHR43079">
    <property type="entry name" value="PROBABLE CADMIUM/ZINC-TRANSPORTING ATPASE HMA1"/>
    <property type="match status" value="1"/>
</dbReference>
<dbReference type="GO" id="GO:0016020">
    <property type="term" value="C:membrane"/>
    <property type="evidence" value="ECO:0007669"/>
    <property type="project" value="UniProtKB-SubCell"/>
</dbReference>
<organism evidence="9 10">
    <name type="scientific">Linum trigynum</name>
    <dbReference type="NCBI Taxonomy" id="586398"/>
    <lineage>
        <taxon>Eukaryota</taxon>
        <taxon>Viridiplantae</taxon>
        <taxon>Streptophyta</taxon>
        <taxon>Embryophyta</taxon>
        <taxon>Tracheophyta</taxon>
        <taxon>Spermatophyta</taxon>
        <taxon>Magnoliopsida</taxon>
        <taxon>eudicotyledons</taxon>
        <taxon>Gunneridae</taxon>
        <taxon>Pentapetalae</taxon>
        <taxon>rosids</taxon>
        <taxon>fabids</taxon>
        <taxon>Malpighiales</taxon>
        <taxon>Linaceae</taxon>
        <taxon>Linum</taxon>
    </lineage>
</organism>
<keyword evidence="8" id="KW-0732">Signal</keyword>
<evidence type="ECO:0000256" key="5">
    <source>
        <dbReference type="ARBA" id="ARBA00022840"/>
    </source>
</evidence>
<evidence type="ECO:0000313" key="9">
    <source>
        <dbReference type="EMBL" id="CAL1380746.1"/>
    </source>
</evidence>
<protein>
    <submittedName>
        <fullName evidence="9">Uncharacterized protein</fullName>
    </submittedName>
</protein>
<keyword evidence="4" id="KW-0547">Nucleotide-binding</keyword>